<dbReference type="Pfam" id="PF00172">
    <property type="entry name" value="Zn_clus"/>
    <property type="match status" value="1"/>
</dbReference>
<dbReference type="InterPro" id="IPR036236">
    <property type="entry name" value="Znf_C2H2_sf"/>
</dbReference>
<evidence type="ECO:0000256" key="2">
    <source>
        <dbReference type="ARBA" id="ARBA00022833"/>
    </source>
</evidence>
<dbReference type="InterPro" id="IPR001138">
    <property type="entry name" value="Zn2Cys6_DnaBD"/>
</dbReference>
<keyword evidence="3" id="KW-0805">Transcription regulation</keyword>
<keyword evidence="2" id="KW-0862">Zinc</keyword>
<evidence type="ECO:0000256" key="5">
    <source>
        <dbReference type="ARBA" id="ARBA00023163"/>
    </source>
</evidence>
<dbReference type="SMART" id="SM00355">
    <property type="entry name" value="ZnF_C2H2"/>
    <property type="match status" value="2"/>
</dbReference>
<evidence type="ECO:0000259" key="9">
    <source>
        <dbReference type="PROSITE" id="PS50157"/>
    </source>
</evidence>
<sequence>MITTGETKLTCGFCTRQFSRREHLTRHLSSHVNQRLHQCGSCGKAFNRCDLLTRHSKISCSAVPKNTPKDPQTRTRFACDGCAKAKVRCSTTVPCIRCQKKGISCLRKPLGRSADPTVPSDVFPLNPPLLDRSASIQGRRAGSRSLIMLENLETQPSPVEINTGDDPYGPLFDWSFQNCTPPQRLSTNFLDLLAFPGNALQLNPPNFLGPHDAAPGQMDADALANEPARQAEQLTSPRMSNLSDSWYQYGGSGMVQENMWDKLRPSEAVGSEYDANSTAEEPEWSSTISKSTLNLLSLQDILAMEDHGHVARVQPSQMGDLSALIANEHCPRTSSCPPGIRGLLNNPQVINSFVQLYFEHFHPTLPLLHKATFNVSDIPPLLMLSVATIGSRFSKIARAHTLSTYMAEILRRAIDRMLEENIHQTIQIPFAQAALLNQIQMAYQGSRHLALKAQFQRAMLVTVCRGLSSRNRREDMRWNLDNGTRTSSHDSEISKWIGRELCRRLTYGIWLIECQFSLNANVPPMMSLEDLDPGLPCPETLWDLNHTRTVRLEDALNASKLAGIVESPNLGLFARSIVMTAIFYQWHTATRVDRYILHARVEEHSEQDHEFNALFGSDYNLPAASHALVSSNPLVSAVHRAKLRTAASETINRICKDIKNGPESDSYQLMKLYHHISILLIVPLQPMCEYIGWMATKQCTKVARESLCAWIHADIQNARKAVLHAITLFCLVRRRKSPAHSESHHLFIAFLTIWTFFSLDSVPEPGDGDGPTPEELPCCCIDWDGRVDLDLQERWIQAPGHPRVRIAGVGNLEAPSGMHRILVETHHILLSDRVWGISQLFAGVLESLVSQGSQIT</sequence>
<feature type="domain" description="C2H2-type" evidence="9">
    <location>
        <begin position="9"/>
        <end position="36"/>
    </location>
</feature>
<name>A0ABR4H894_9EURO</name>
<evidence type="ECO:0000259" key="8">
    <source>
        <dbReference type="PROSITE" id="PS50048"/>
    </source>
</evidence>
<organism evidence="10 11">
    <name type="scientific">Aspergillus granulosus</name>
    <dbReference type="NCBI Taxonomy" id="176169"/>
    <lineage>
        <taxon>Eukaryota</taxon>
        <taxon>Fungi</taxon>
        <taxon>Dikarya</taxon>
        <taxon>Ascomycota</taxon>
        <taxon>Pezizomycotina</taxon>
        <taxon>Eurotiomycetes</taxon>
        <taxon>Eurotiomycetidae</taxon>
        <taxon>Eurotiales</taxon>
        <taxon>Aspergillaceae</taxon>
        <taxon>Aspergillus</taxon>
        <taxon>Aspergillus subgen. Nidulantes</taxon>
    </lineage>
</organism>
<evidence type="ECO:0000313" key="10">
    <source>
        <dbReference type="EMBL" id="KAL2811622.1"/>
    </source>
</evidence>
<evidence type="ECO:0000256" key="4">
    <source>
        <dbReference type="ARBA" id="ARBA00023125"/>
    </source>
</evidence>
<evidence type="ECO:0000313" key="11">
    <source>
        <dbReference type="Proteomes" id="UP001610334"/>
    </source>
</evidence>
<dbReference type="InterPro" id="IPR007219">
    <property type="entry name" value="XnlR_reg_dom"/>
</dbReference>
<keyword evidence="1" id="KW-0479">Metal-binding</keyword>
<dbReference type="CDD" id="cd12148">
    <property type="entry name" value="fungal_TF_MHR"/>
    <property type="match status" value="1"/>
</dbReference>
<keyword evidence="5" id="KW-0804">Transcription</keyword>
<dbReference type="CDD" id="cd00067">
    <property type="entry name" value="GAL4"/>
    <property type="match status" value="1"/>
</dbReference>
<comment type="caution">
    <text evidence="10">The sequence shown here is derived from an EMBL/GenBank/DDBJ whole genome shotgun (WGS) entry which is preliminary data.</text>
</comment>
<keyword evidence="7" id="KW-0863">Zinc-finger</keyword>
<dbReference type="PROSITE" id="PS50157">
    <property type="entry name" value="ZINC_FINGER_C2H2_2"/>
    <property type="match status" value="2"/>
</dbReference>
<evidence type="ECO:0000256" key="6">
    <source>
        <dbReference type="ARBA" id="ARBA00023242"/>
    </source>
</evidence>
<dbReference type="InterPro" id="IPR013087">
    <property type="entry name" value="Znf_C2H2_type"/>
</dbReference>
<evidence type="ECO:0000256" key="3">
    <source>
        <dbReference type="ARBA" id="ARBA00023015"/>
    </source>
</evidence>
<evidence type="ECO:0000256" key="1">
    <source>
        <dbReference type="ARBA" id="ARBA00022723"/>
    </source>
</evidence>
<keyword evidence="6" id="KW-0539">Nucleus</keyword>
<dbReference type="SUPFAM" id="SSF57667">
    <property type="entry name" value="beta-beta-alpha zinc fingers"/>
    <property type="match status" value="1"/>
</dbReference>
<feature type="domain" description="Zn(2)-C6 fungal-type" evidence="8">
    <location>
        <begin position="78"/>
        <end position="105"/>
    </location>
</feature>
<gene>
    <name evidence="10" type="ORF">BJX63DRAFT_444036</name>
</gene>
<dbReference type="SMART" id="SM00066">
    <property type="entry name" value="GAL4"/>
    <property type="match status" value="1"/>
</dbReference>
<dbReference type="Pfam" id="PF04082">
    <property type="entry name" value="Fungal_trans"/>
    <property type="match status" value="1"/>
</dbReference>
<dbReference type="PROSITE" id="PS50048">
    <property type="entry name" value="ZN2_CY6_FUNGAL_2"/>
    <property type="match status" value="1"/>
</dbReference>
<keyword evidence="4" id="KW-0238">DNA-binding</keyword>
<keyword evidence="11" id="KW-1185">Reference proteome</keyword>
<dbReference type="Proteomes" id="UP001610334">
    <property type="component" value="Unassembled WGS sequence"/>
</dbReference>
<dbReference type="PANTHER" id="PTHR47660:SF2">
    <property type="entry name" value="TRANSCRIPTION FACTOR WITH C2H2 AND ZN(2)-CYS(6) DNA BINDING DOMAIN (EUROFUNG)"/>
    <property type="match status" value="1"/>
</dbReference>
<proteinExistence type="predicted"/>
<dbReference type="PANTHER" id="PTHR47660">
    <property type="entry name" value="TRANSCRIPTION FACTOR WITH C2H2 AND ZN(2)-CYS(6) DNA BINDING DOMAIN (EUROFUNG)-RELATED-RELATED"/>
    <property type="match status" value="1"/>
</dbReference>
<dbReference type="EMBL" id="JBFXLT010000056">
    <property type="protein sequence ID" value="KAL2811622.1"/>
    <property type="molecule type" value="Genomic_DNA"/>
</dbReference>
<evidence type="ECO:0000256" key="7">
    <source>
        <dbReference type="PROSITE-ProRule" id="PRU00042"/>
    </source>
</evidence>
<dbReference type="PROSITE" id="PS00463">
    <property type="entry name" value="ZN2_CY6_FUNGAL_1"/>
    <property type="match status" value="1"/>
</dbReference>
<feature type="domain" description="C2H2-type" evidence="9">
    <location>
        <begin position="37"/>
        <end position="64"/>
    </location>
</feature>
<dbReference type="SUPFAM" id="SSF57701">
    <property type="entry name" value="Zn2/Cys6 DNA-binding domain"/>
    <property type="match status" value="1"/>
</dbReference>
<dbReference type="Gene3D" id="4.10.240.10">
    <property type="entry name" value="Zn(2)-C6 fungal-type DNA-binding domain"/>
    <property type="match status" value="1"/>
</dbReference>
<protein>
    <submittedName>
        <fullName evidence="10">Fungal-specific transcription factor domain-containing protein</fullName>
    </submittedName>
</protein>
<accession>A0ABR4H894</accession>
<dbReference type="InterPro" id="IPR036864">
    <property type="entry name" value="Zn2-C6_fun-type_DNA-bd_sf"/>
</dbReference>
<dbReference type="PROSITE" id="PS00028">
    <property type="entry name" value="ZINC_FINGER_C2H2_1"/>
    <property type="match status" value="1"/>
</dbReference>
<reference evidence="10 11" key="1">
    <citation type="submission" date="2024-07" db="EMBL/GenBank/DDBJ databases">
        <title>Section-level genome sequencing and comparative genomics of Aspergillus sections Usti and Cavernicolus.</title>
        <authorList>
            <consortium name="Lawrence Berkeley National Laboratory"/>
            <person name="Nybo J.L."/>
            <person name="Vesth T.C."/>
            <person name="Theobald S."/>
            <person name="Frisvad J.C."/>
            <person name="Larsen T.O."/>
            <person name="Kjaerboelling I."/>
            <person name="Rothschild-Mancinelli K."/>
            <person name="Lyhne E.K."/>
            <person name="Kogle M.E."/>
            <person name="Barry K."/>
            <person name="Clum A."/>
            <person name="Na H."/>
            <person name="Ledsgaard L."/>
            <person name="Lin J."/>
            <person name="Lipzen A."/>
            <person name="Kuo A."/>
            <person name="Riley R."/>
            <person name="Mondo S."/>
            <person name="Labutti K."/>
            <person name="Haridas S."/>
            <person name="Pangalinan J."/>
            <person name="Salamov A.A."/>
            <person name="Simmons B.A."/>
            <person name="Magnuson J.K."/>
            <person name="Chen J."/>
            <person name="Drula E."/>
            <person name="Henrissat B."/>
            <person name="Wiebenga A."/>
            <person name="Lubbers R.J."/>
            <person name="Gomes A.C."/>
            <person name="Makela M.R."/>
            <person name="Stajich J."/>
            <person name="Grigoriev I.V."/>
            <person name="Mortensen U.H."/>
            <person name="De Vries R.P."/>
            <person name="Baker S.E."/>
            <person name="Andersen M.R."/>
        </authorList>
    </citation>
    <scope>NUCLEOTIDE SEQUENCE [LARGE SCALE GENOMIC DNA]</scope>
    <source>
        <strain evidence="10 11">CBS 588.65</strain>
    </source>
</reference>
<dbReference type="Gene3D" id="3.30.160.60">
    <property type="entry name" value="Classic Zinc Finger"/>
    <property type="match status" value="1"/>
</dbReference>